<accession>A0A242K7W7</accession>
<dbReference type="Pfam" id="PF13518">
    <property type="entry name" value="HTH_28"/>
    <property type="match status" value="1"/>
</dbReference>
<comment type="similarity">
    <text evidence="1">Belongs to the transposase IS21/IS408/IS1162 family.</text>
</comment>
<feature type="domain" description="Integrase catalytic" evidence="3">
    <location>
        <begin position="144"/>
        <end position="322"/>
    </location>
</feature>
<evidence type="ECO:0000313" key="11">
    <source>
        <dbReference type="EMBL" id="WYJ91339.1"/>
    </source>
</evidence>
<dbReference type="GO" id="GO:0015074">
    <property type="term" value="P:DNA integration"/>
    <property type="evidence" value="ECO:0007669"/>
    <property type="project" value="InterPro"/>
</dbReference>
<dbReference type="Pfam" id="PF22483">
    <property type="entry name" value="Mu-transpos_C_2"/>
    <property type="match status" value="1"/>
</dbReference>
<evidence type="ECO:0000313" key="9">
    <source>
        <dbReference type="EMBL" id="WYJ90868.1"/>
    </source>
</evidence>
<dbReference type="EMBL" id="CP147247">
    <property type="protein sequence ID" value="WYJ88642.1"/>
    <property type="molecule type" value="Genomic_DNA"/>
</dbReference>
<protein>
    <recommendedName>
        <fullName evidence="3">Integrase catalytic domain-containing protein</fullName>
    </recommendedName>
</protein>
<dbReference type="InterPro" id="IPR001584">
    <property type="entry name" value="Integrase_cat-core"/>
</dbReference>
<dbReference type="EMBL" id="CP147247">
    <property type="protein sequence ID" value="WYJ90511.1"/>
    <property type="molecule type" value="Genomic_DNA"/>
</dbReference>
<dbReference type="PANTHER" id="PTHR35004">
    <property type="entry name" value="TRANSPOSASE RV3428C-RELATED"/>
    <property type="match status" value="1"/>
</dbReference>
<dbReference type="InterPro" id="IPR055247">
    <property type="entry name" value="InsJ-like_HTH"/>
</dbReference>
<dbReference type="EMBL" id="CP147247">
    <property type="protein sequence ID" value="WYJ89505.1"/>
    <property type="molecule type" value="Genomic_DNA"/>
</dbReference>
<dbReference type="GO" id="GO:0003676">
    <property type="term" value="F:nucleic acid binding"/>
    <property type="evidence" value="ECO:0007669"/>
    <property type="project" value="InterPro"/>
</dbReference>
<gene>
    <name evidence="5" type="ORF">A5888_000361</name>
    <name evidence="6" type="ORF">A5888_001227</name>
    <name evidence="4" type="ORF">A5888_001399</name>
    <name evidence="7" type="ORF">A5888_002268</name>
    <name evidence="8" type="ORF">A5888_002542</name>
    <name evidence="9" type="ORF">A5888_002636</name>
    <name evidence="10" type="ORF">A5888_002813</name>
    <name evidence="11" type="ORF">A5888_003107</name>
    <name evidence="12" type="ORF">A5888_004276</name>
</gene>
<reference evidence="5" key="3">
    <citation type="submission" date="2024-03" db="EMBL/GenBank/DDBJ databases">
        <title>The Genome Sequence of Enterococcus sp. DIV0242b.</title>
        <authorList>
            <consortium name="The Broad Institute Genomics Platform"/>
            <consortium name="The Broad Institute Microbial Omics Core"/>
            <consortium name="The Broad Institute Genomic Center for Infectious Diseases"/>
            <person name="Earl A."/>
            <person name="Manson A."/>
            <person name="Gilmore M."/>
            <person name="Schwartman J."/>
            <person name="Shea T."/>
            <person name="Abouelleil A."/>
            <person name="Cao P."/>
            <person name="Chapman S."/>
            <person name="Cusick C."/>
            <person name="Young S."/>
            <person name="Neafsey D."/>
            <person name="Nusbaum C."/>
            <person name="Birren B."/>
        </authorList>
    </citation>
    <scope>NUCLEOTIDE SEQUENCE</scope>
    <source>
        <strain evidence="5">9E7_DIV0242</strain>
    </source>
</reference>
<evidence type="ECO:0000313" key="8">
    <source>
        <dbReference type="EMBL" id="WYJ90774.1"/>
    </source>
</evidence>
<name>A0A242K7W7_9ENTE</name>
<dbReference type="EMBL" id="CP147247">
    <property type="protein sequence ID" value="WYJ90774.1"/>
    <property type="molecule type" value="Genomic_DNA"/>
</dbReference>
<evidence type="ECO:0000313" key="4">
    <source>
        <dbReference type="EMBL" id="OTP17261.1"/>
    </source>
</evidence>
<dbReference type="PANTHER" id="PTHR35004:SF7">
    <property type="entry name" value="INTEGRASE PROTEIN"/>
    <property type="match status" value="1"/>
</dbReference>
<sequence>MITFMDKLTIIRLLEGGRSQRSVAKELGLNRKTVGRYWRQYQAAQRSLEQDPANPIKKEQLTAPPTYQTENRQPRKYTPEIDQRVEEILAFDQLKAKQLGPHKQRLTTVAIHEMLVSEGFDIGQSTLRPYIREKLQAKKEAYIKQLYPLGYRTEFDFGEVKCLINQQKRTLTIAVFSCPASGYRWGKLYESANQQVFLDAHICFFEQLQGVYSTVVYDNMRNVVKRFVGRHEKELNDELVKMALYYRFEPVVTNPFSGHEKGHVEKSVQVLRRKAFTKQYEFESIGHAQKHLDQAILELNLDSTIAVEQAQLQPLRGFYDYGITTKQTVDKYSFVHVNGNYYSVPDYLVGQKVIVKRYLNELKIVGSSQIIATHLIQKGEKQYSIDIRHYLTTFLRKPKSLEHSLVLKKTPKLRHCFLQYYQKTPRRFLQFIENHLSISLDQLIIQLEEEALKDHKVSKTPPSRAVNEARNQLQEYNLIHQVRKAANK</sequence>
<dbReference type="EMBL" id="CP147247">
    <property type="protein sequence ID" value="WYJ91339.1"/>
    <property type="molecule type" value="Genomic_DNA"/>
</dbReference>
<dbReference type="EMBL" id="NGMM01000002">
    <property type="protein sequence ID" value="OTP17261.1"/>
    <property type="molecule type" value="Genomic_DNA"/>
</dbReference>
<dbReference type="NCBIfam" id="NF033546">
    <property type="entry name" value="transpos_IS21"/>
    <property type="match status" value="1"/>
</dbReference>
<dbReference type="InterPro" id="IPR036397">
    <property type="entry name" value="RNaseH_sf"/>
</dbReference>
<dbReference type="EMBL" id="CP147247">
    <property type="protein sequence ID" value="WYJ91045.1"/>
    <property type="molecule type" value="Genomic_DNA"/>
</dbReference>
<dbReference type="InterPro" id="IPR054353">
    <property type="entry name" value="IstA-like_C"/>
</dbReference>
<evidence type="ECO:0000313" key="5">
    <source>
        <dbReference type="EMBL" id="WYJ88642.1"/>
    </source>
</evidence>
<dbReference type="EMBL" id="CP147247">
    <property type="protein sequence ID" value="WYJ90868.1"/>
    <property type="molecule type" value="Genomic_DNA"/>
</dbReference>
<reference evidence="4" key="1">
    <citation type="submission" date="2017-05" db="EMBL/GenBank/DDBJ databases">
        <title>The Genome Sequence of Enterococcus sp. 9E7_DIV0242.</title>
        <authorList>
            <consortium name="The Broad Institute Genomics Platform"/>
            <consortium name="The Broad Institute Genomic Center for Infectious Diseases"/>
            <person name="Earl A."/>
            <person name="Manson A."/>
            <person name="Schwartman J."/>
            <person name="Gilmore M."/>
            <person name="Abouelleil A."/>
            <person name="Cao P."/>
            <person name="Chapman S."/>
            <person name="Cusick C."/>
            <person name="Shea T."/>
            <person name="Young S."/>
            <person name="Neafsey D."/>
            <person name="Nusbaum C."/>
            <person name="Birren B."/>
        </authorList>
    </citation>
    <scope>NUCLEOTIDE SEQUENCE [LARGE SCALE GENOMIC DNA]</scope>
    <source>
        <strain evidence="4">9E7_DIV0242</strain>
    </source>
</reference>
<evidence type="ECO:0000313" key="12">
    <source>
        <dbReference type="EMBL" id="WYJ92487.1"/>
    </source>
</evidence>
<dbReference type="Gene3D" id="3.30.420.10">
    <property type="entry name" value="Ribonuclease H-like superfamily/Ribonuclease H"/>
    <property type="match status" value="1"/>
</dbReference>
<evidence type="ECO:0000256" key="1">
    <source>
        <dbReference type="ARBA" id="ARBA00009277"/>
    </source>
</evidence>
<dbReference type="EMBL" id="CP147247">
    <property type="protein sequence ID" value="WYJ92487.1"/>
    <property type="molecule type" value="Genomic_DNA"/>
</dbReference>
<evidence type="ECO:0000313" key="10">
    <source>
        <dbReference type="EMBL" id="WYJ91045.1"/>
    </source>
</evidence>
<evidence type="ECO:0000259" key="3">
    <source>
        <dbReference type="PROSITE" id="PS50994"/>
    </source>
</evidence>
<feature type="region of interest" description="Disordered" evidence="2">
    <location>
        <begin position="46"/>
        <end position="78"/>
    </location>
</feature>
<proteinExistence type="inferred from homology"/>
<dbReference type="Proteomes" id="UP000195141">
    <property type="component" value="Chromosome"/>
</dbReference>
<dbReference type="AlphaFoldDB" id="A0A242K7W7"/>
<evidence type="ECO:0000313" key="13">
    <source>
        <dbReference type="Proteomes" id="UP000195141"/>
    </source>
</evidence>
<dbReference type="InterPro" id="IPR009057">
    <property type="entry name" value="Homeodomain-like_sf"/>
</dbReference>
<dbReference type="SUPFAM" id="SSF46689">
    <property type="entry name" value="Homeodomain-like"/>
    <property type="match status" value="1"/>
</dbReference>
<dbReference type="PROSITE" id="PS50994">
    <property type="entry name" value="INTEGRASE"/>
    <property type="match status" value="1"/>
</dbReference>
<evidence type="ECO:0000313" key="6">
    <source>
        <dbReference type="EMBL" id="WYJ89505.1"/>
    </source>
</evidence>
<keyword evidence="13" id="KW-1185">Reference proteome</keyword>
<evidence type="ECO:0000313" key="7">
    <source>
        <dbReference type="EMBL" id="WYJ90511.1"/>
    </source>
</evidence>
<reference evidence="5" key="2">
    <citation type="submission" date="2017-05" db="EMBL/GenBank/DDBJ databases">
        <authorList>
            <consortium name="The Broad Institute Genomics Platform"/>
            <consortium name="The Broad Institute Genomic Center for Infectious Diseases"/>
            <person name="Earl A."/>
            <person name="Manson A."/>
            <person name="Schwartman J."/>
            <person name="Gilmore M."/>
            <person name="Abouelleil A."/>
            <person name="Cao P."/>
            <person name="Chapman S."/>
            <person name="Cusick C."/>
            <person name="Shea T."/>
            <person name="Young S."/>
            <person name="Neafsey D."/>
            <person name="Nusbaum C."/>
            <person name="Birren B."/>
        </authorList>
    </citation>
    <scope>NUCLEOTIDE SEQUENCE</scope>
    <source>
        <strain evidence="5">9E7_DIV0242</strain>
    </source>
</reference>
<organism evidence="4">
    <name type="scientific">Candidatus Enterococcus clewellii</name>
    <dbReference type="NCBI Taxonomy" id="1834193"/>
    <lineage>
        <taxon>Bacteria</taxon>
        <taxon>Bacillati</taxon>
        <taxon>Bacillota</taxon>
        <taxon>Bacilli</taxon>
        <taxon>Lactobacillales</taxon>
        <taxon>Enterococcaceae</taxon>
        <taxon>Enterococcus</taxon>
    </lineage>
</organism>
<evidence type="ECO:0000256" key="2">
    <source>
        <dbReference type="SAM" id="MobiDB-lite"/>
    </source>
</evidence>